<dbReference type="GO" id="GO:0003677">
    <property type="term" value="F:DNA binding"/>
    <property type="evidence" value="ECO:0007669"/>
    <property type="project" value="InterPro"/>
</dbReference>
<reference evidence="3" key="1">
    <citation type="submission" date="2018-06" db="EMBL/GenBank/DDBJ databases">
        <authorList>
            <person name="Zhirakovskaya E."/>
        </authorList>
    </citation>
    <scope>NUCLEOTIDE SEQUENCE [LARGE SCALE GENOMIC DNA]</scope>
</reference>
<name>A0A345KN11_9CAUD</name>
<sequence>MSTNQAGGISTADTEIGSRIANALIVKGTNMRALSDKTGISYPTLRRSLSGGRSLTIREIGNIAGVLEVPAAVLLPPSLTEVTQ</sequence>
<dbReference type="InterPro" id="IPR010982">
    <property type="entry name" value="Lambda_DNA-bd_dom_sf"/>
</dbReference>
<feature type="domain" description="HTH cro/C1-type" evidence="1">
    <location>
        <begin position="20"/>
        <end position="74"/>
    </location>
</feature>
<organism evidence="2 3">
    <name type="scientific">Arthrobacter phage MargaretKali</name>
    <dbReference type="NCBI Taxonomy" id="2250414"/>
    <lineage>
        <taxon>Viruses</taxon>
        <taxon>Duplodnaviria</taxon>
        <taxon>Heunggongvirae</taxon>
        <taxon>Uroviricota</taxon>
        <taxon>Caudoviricetes</taxon>
        <taxon>Kumottavirus</taxon>
        <taxon>Kumottavirus margaretkali</taxon>
    </lineage>
</organism>
<dbReference type="Proteomes" id="UP000257231">
    <property type="component" value="Segment"/>
</dbReference>
<dbReference type="InterPro" id="IPR001387">
    <property type="entry name" value="Cro/C1-type_HTH"/>
</dbReference>
<protein>
    <submittedName>
        <fullName evidence="2">Helix-turn-helix DNA binding domain protein</fullName>
    </submittedName>
</protein>
<evidence type="ECO:0000259" key="1">
    <source>
        <dbReference type="PROSITE" id="PS50943"/>
    </source>
</evidence>
<proteinExistence type="predicted"/>
<dbReference type="EMBL" id="MH450123">
    <property type="protein sequence ID" value="AXH44413.1"/>
    <property type="molecule type" value="Genomic_DNA"/>
</dbReference>
<evidence type="ECO:0000313" key="2">
    <source>
        <dbReference type="EMBL" id="AXH44413.1"/>
    </source>
</evidence>
<dbReference type="PROSITE" id="PS50943">
    <property type="entry name" value="HTH_CROC1"/>
    <property type="match status" value="1"/>
</dbReference>
<gene>
    <name evidence="2" type="primary">33</name>
    <name evidence="2" type="ORF">SEA_MARGARETKALI_33</name>
</gene>
<accession>A0A345KN11</accession>
<keyword evidence="3" id="KW-1185">Reference proteome</keyword>
<dbReference type="Gene3D" id="1.10.260.40">
    <property type="entry name" value="lambda repressor-like DNA-binding domains"/>
    <property type="match status" value="1"/>
</dbReference>
<dbReference type="KEGG" id="vg:77925063"/>
<dbReference type="GeneID" id="77925063"/>
<dbReference type="RefSeq" id="YP_010649515.1">
    <property type="nucleotide sequence ID" value="NC_070769.1"/>
</dbReference>
<dbReference type="SUPFAM" id="SSF47413">
    <property type="entry name" value="lambda repressor-like DNA-binding domains"/>
    <property type="match status" value="1"/>
</dbReference>
<evidence type="ECO:0000313" key="3">
    <source>
        <dbReference type="Proteomes" id="UP000257231"/>
    </source>
</evidence>